<name>A0A7G9GLQ5_9FIRM</name>
<dbReference type="RefSeq" id="WP_117452146.1">
    <property type="nucleotide sequence ID" value="NZ_CP060636.1"/>
</dbReference>
<evidence type="ECO:0000313" key="1">
    <source>
        <dbReference type="EMBL" id="QNM11737.1"/>
    </source>
</evidence>
<accession>A0A7G9GLQ5</accession>
<dbReference type="AlphaFoldDB" id="A0A7G9GLQ5"/>
<protein>
    <recommendedName>
        <fullName evidence="3">ImmA/IrrE family metallo-endopeptidase</fullName>
    </recommendedName>
</protein>
<keyword evidence="2" id="KW-1185">Reference proteome</keyword>
<dbReference type="EMBL" id="CP060636">
    <property type="protein sequence ID" value="QNM11737.1"/>
    <property type="molecule type" value="Genomic_DNA"/>
</dbReference>
<evidence type="ECO:0008006" key="3">
    <source>
        <dbReference type="Google" id="ProtNLM"/>
    </source>
</evidence>
<dbReference type="Proteomes" id="UP000515856">
    <property type="component" value="Chromosome"/>
</dbReference>
<proteinExistence type="predicted"/>
<gene>
    <name evidence="1" type="ORF">H9Q80_16035</name>
</gene>
<reference evidence="1 2" key="1">
    <citation type="submission" date="2020-08" db="EMBL/GenBank/DDBJ databases">
        <authorList>
            <person name="Liu C."/>
            <person name="Sun Q."/>
        </authorList>
    </citation>
    <scope>NUCLEOTIDE SEQUENCE [LARGE SCALE GENOMIC DNA]</scope>
    <source>
        <strain evidence="1 2">NSJ-61</strain>
    </source>
</reference>
<evidence type="ECO:0000313" key="2">
    <source>
        <dbReference type="Proteomes" id="UP000515856"/>
    </source>
</evidence>
<sequence>MVEQVLLDNDDEFSYICQEHCIKLYITDTLTCKNRGFTYYDGEEFHIIISTRFSNMQQRKTTIHELIHILQNHFTCTECDRQQCENEVHDIIKDFRNYYSEEYAFDLY</sequence>
<organism evidence="1 2">
    <name type="scientific">[Eubacterium] hominis</name>
    <dbReference type="NCBI Taxonomy" id="2764325"/>
    <lineage>
        <taxon>Bacteria</taxon>
        <taxon>Bacillati</taxon>
        <taxon>Bacillota</taxon>
        <taxon>Erysipelotrichia</taxon>
        <taxon>Erysipelotrichales</taxon>
        <taxon>Erysipelotrichaceae</taxon>
        <taxon>Amedibacillus</taxon>
    </lineage>
</organism>
<dbReference type="KEGG" id="ehn:H9Q80_16035"/>